<keyword evidence="1" id="KW-0479">Metal-binding</keyword>
<dbReference type="SMART" id="SM00184">
    <property type="entry name" value="RING"/>
    <property type="match status" value="2"/>
</dbReference>
<dbReference type="PROSITE" id="PS50016">
    <property type="entry name" value="ZF_PHD_2"/>
    <property type="match status" value="1"/>
</dbReference>
<keyword evidence="8" id="KW-1185">Reference proteome</keyword>
<feature type="region of interest" description="Disordered" evidence="5">
    <location>
        <begin position="807"/>
        <end position="838"/>
    </location>
</feature>
<dbReference type="InterPro" id="IPR001965">
    <property type="entry name" value="Znf_PHD"/>
</dbReference>
<gene>
    <name evidence="7" type="ORF">CEUSTIGMA_g1701.t1</name>
</gene>
<dbReference type="OrthoDB" id="567945at2759"/>
<evidence type="ECO:0000313" key="8">
    <source>
        <dbReference type="Proteomes" id="UP000232323"/>
    </source>
</evidence>
<dbReference type="InterPro" id="IPR019787">
    <property type="entry name" value="Znf_PHD-finger"/>
</dbReference>
<dbReference type="InterPro" id="IPR055198">
    <property type="entry name" value="NSD_PHD"/>
</dbReference>
<dbReference type="EMBL" id="BEGY01000006">
    <property type="protein sequence ID" value="GAX74252.1"/>
    <property type="molecule type" value="Genomic_DNA"/>
</dbReference>
<keyword evidence="2 4" id="KW-0863">Zinc-finger</keyword>
<evidence type="ECO:0000256" key="2">
    <source>
        <dbReference type="ARBA" id="ARBA00022771"/>
    </source>
</evidence>
<sequence length="848" mass="92576">MCRGSFLIELNGIWISAGKELAFVLKGYQKQQEDLFPNLGVYQTPTWHSWRLRSNLQLGYGRTCSAGFKTLLRAAPLERCRILSISYMEGYTAVSPNKLMKFVRLSLRRCCETTSSFNEPLMSVVDYYLDAGHAFLCTWEKYLHHVRGIEWTHEWVKMLWADEEDPTRLTIYTGIVEVKIMKPSFKTLKAQFHAPPWKPTNDDIETDGSCLKLSSYNIIEGPAESGQSGACVAAMPVSLSLQNPVDVFDPTDPNRITCWEEYRVLWDPEGRGGSNILDDEDNRTRVNAWELELAEGRRMSRQEARDQEYYLSLSDAGNSSEEEDLGPLEESEDDSEQEVLVEKRGRGRPRGSGRGRGKLRGVSTGQRIATQAPVGVMPRVAVRQKNSQTLLPFCCICLDGGNVELCRGPCGKSYHKECVPLEGPGGGGSNQDRSRCWTCPSCTSNKVKCEACGGEEDASTPHSNIHKCSQRGCGRHYHEECLKSGMPGVKVLIQSGQREPSSSISLPSAPLLFICPSHLCQSCGLFGEPELYQCWLCPRAYHVSCVPSGYSRLKPGGDDRSRWIWCPNCLQAHRQVIRQEGGDLGLQGVLRRKGPGCDPGKLKEAVRRTFLALLSENQQPRLGAAARVLPAPATLQEQVEPQQPNTCSRGSAFDKANKESVLRSSQAGAGLQVPALVNAVHAVDGGGRPGLLKRPHAAAFHEPLSGALGPRLVQGAATSRLQALDGPPLSGMRAEAEATVPRCFSSASGCAASTHQPEIPCLFDAASVNGQGKSSSTSLARILTPPPSMHLPPASLKVDAATAKTVSRQQQIKQPSSTASRCHLKVPSGSSMPSTVQPSVEVIEILDD</sequence>
<evidence type="ECO:0000256" key="4">
    <source>
        <dbReference type="PROSITE-ProRule" id="PRU00146"/>
    </source>
</evidence>
<feature type="compositionally biased region" description="Basic residues" evidence="5">
    <location>
        <begin position="345"/>
        <end position="359"/>
    </location>
</feature>
<evidence type="ECO:0000256" key="5">
    <source>
        <dbReference type="SAM" id="MobiDB-lite"/>
    </source>
</evidence>
<dbReference type="InterPro" id="IPR013083">
    <property type="entry name" value="Znf_RING/FYVE/PHD"/>
</dbReference>
<feature type="domain" description="PHD-type" evidence="6">
    <location>
        <begin position="391"/>
        <end position="445"/>
    </location>
</feature>
<dbReference type="PANTHER" id="PTHR46235">
    <property type="entry name" value="PHD FINGER-CONTAINING PROTEIN DDB_G0268158"/>
    <property type="match status" value="1"/>
</dbReference>
<evidence type="ECO:0000256" key="3">
    <source>
        <dbReference type="ARBA" id="ARBA00022833"/>
    </source>
</evidence>
<feature type="region of interest" description="Disordered" evidence="5">
    <location>
        <begin position="311"/>
        <end position="364"/>
    </location>
</feature>
<feature type="compositionally biased region" description="Polar residues" evidence="5">
    <location>
        <begin position="807"/>
        <end position="820"/>
    </location>
</feature>
<dbReference type="GO" id="GO:0008270">
    <property type="term" value="F:zinc ion binding"/>
    <property type="evidence" value="ECO:0007669"/>
    <property type="project" value="UniProtKB-KW"/>
</dbReference>
<dbReference type="STRING" id="1157962.A0A250WUD5"/>
<dbReference type="Pfam" id="PF22908">
    <property type="entry name" value="PHD_NSD"/>
    <property type="match status" value="1"/>
</dbReference>
<protein>
    <recommendedName>
        <fullName evidence="6">PHD-type domain-containing protein</fullName>
    </recommendedName>
</protein>
<dbReference type="GO" id="GO:0006338">
    <property type="term" value="P:chromatin remodeling"/>
    <property type="evidence" value="ECO:0007669"/>
    <property type="project" value="UniProtKB-ARBA"/>
</dbReference>
<keyword evidence="3" id="KW-0862">Zinc</keyword>
<feature type="compositionally biased region" description="Acidic residues" evidence="5">
    <location>
        <begin position="320"/>
        <end position="339"/>
    </location>
</feature>
<proteinExistence type="predicted"/>
<evidence type="ECO:0000256" key="1">
    <source>
        <dbReference type="ARBA" id="ARBA00022723"/>
    </source>
</evidence>
<dbReference type="Proteomes" id="UP000232323">
    <property type="component" value="Unassembled WGS sequence"/>
</dbReference>
<dbReference type="PANTHER" id="PTHR46235:SF3">
    <property type="entry name" value="PHD FINGER-CONTAINING PROTEIN DDB_G0268158"/>
    <property type="match status" value="1"/>
</dbReference>
<accession>A0A250WUD5</accession>
<reference evidence="7 8" key="1">
    <citation type="submission" date="2017-08" db="EMBL/GenBank/DDBJ databases">
        <title>Acidophilic green algal genome provides insights into adaptation to an acidic environment.</title>
        <authorList>
            <person name="Hirooka S."/>
            <person name="Hirose Y."/>
            <person name="Kanesaki Y."/>
            <person name="Higuchi S."/>
            <person name="Fujiwara T."/>
            <person name="Onuma R."/>
            <person name="Era A."/>
            <person name="Ohbayashi R."/>
            <person name="Uzuka A."/>
            <person name="Nozaki H."/>
            <person name="Yoshikawa H."/>
            <person name="Miyagishima S.Y."/>
        </authorList>
    </citation>
    <scope>NUCLEOTIDE SEQUENCE [LARGE SCALE GENOMIC DNA]</scope>
    <source>
        <strain evidence="7 8">NIES-2499</strain>
    </source>
</reference>
<dbReference type="SMART" id="SM00249">
    <property type="entry name" value="PHD"/>
    <property type="match status" value="3"/>
</dbReference>
<dbReference type="Gene3D" id="3.30.40.10">
    <property type="entry name" value="Zinc/RING finger domain, C3HC4 (zinc finger)"/>
    <property type="match status" value="2"/>
</dbReference>
<feature type="compositionally biased region" description="Polar residues" evidence="5">
    <location>
        <begin position="828"/>
        <end position="838"/>
    </location>
</feature>
<evidence type="ECO:0000259" key="6">
    <source>
        <dbReference type="PROSITE" id="PS50016"/>
    </source>
</evidence>
<evidence type="ECO:0000313" key="7">
    <source>
        <dbReference type="EMBL" id="GAX74252.1"/>
    </source>
</evidence>
<dbReference type="InterPro" id="IPR001841">
    <property type="entry name" value="Znf_RING"/>
</dbReference>
<name>A0A250WUD5_9CHLO</name>
<dbReference type="SUPFAM" id="SSF57903">
    <property type="entry name" value="FYVE/PHD zinc finger"/>
    <property type="match status" value="1"/>
</dbReference>
<dbReference type="AlphaFoldDB" id="A0A250WUD5"/>
<organism evidence="7 8">
    <name type="scientific">Chlamydomonas eustigma</name>
    <dbReference type="NCBI Taxonomy" id="1157962"/>
    <lineage>
        <taxon>Eukaryota</taxon>
        <taxon>Viridiplantae</taxon>
        <taxon>Chlorophyta</taxon>
        <taxon>core chlorophytes</taxon>
        <taxon>Chlorophyceae</taxon>
        <taxon>CS clade</taxon>
        <taxon>Chlamydomonadales</taxon>
        <taxon>Chlamydomonadaceae</taxon>
        <taxon>Chlamydomonas</taxon>
    </lineage>
</organism>
<comment type="caution">
    <text evidence="7">The sequence shown here is derived from an EMBL/GenBank/DDBJ whole genome shotgun (WGS) entry which is preliminary data.</text>
</comment>
<dbReference type="InterPro" id="IPR011011">
    <property type="entry name" value="Znf_FYVE_PHD"/>
</dbReference>
<dbReference type="CDD" id="cd15566">
    <property type="entry name" value="PHD3_NSD"/>
    <property type="match status" value="1"/>
</dbReference>